<evidence type="ECO:0000313" key="3">
    <source>
        <dbReference type="Proteomes" id="UP000199445"/>
    </source>
</evidence>
<protein>
    <recommendedName>
        <fullName evidence="4">PA2779 family protein</fullName>
    </recommendedName>
</protein>
<keyword evidence="1" id="KW-1133">Transmembrane helix</keyword>
<dbReference type="RefSeq" id="WP_091701921.1">
    <property type="nucleotide sequence ID" value="NZ_BMYN01000003.1"/>
</dbReference>
<organism evidence="2 3">
    <name type="scientific">Marinobacter persicus</name>
    <dbReference type="NCBI Taxonomy" id="930118"/>
    <lineage>
        <taxon>Bacteria</taxon>
        <taxon>Pseudomonadati</taxon>
        <taxon>Pseudomonadota</taxon>
        <taxon>Gammaproteobacteria</taxon>
        <taxon>Pseudomonadales</taxon>
        <taxon>Marinobacteraceae</taxon>
        <taxon>Marinobacter</taxon>
    </lineage>
</organism>
<dbReference type="Pfam" id="PF20332">
    <property type="entry name" value="DUF6627"/>
    <property type="match status" value="1"/>
</dbReference>
<dbReference type="InterPro" id="IPR046735">
    <property type="entry name" value="PA2779-like"/>
</dbReference>
<evidence type="ECO:0008006" key="4">
    <source>
        <dbReference type="Google" id="ProtNLM"/>
    </source>
</evidence>
<keyword evidence="3" id="KW-1185">Reference proteome</keyword>
<gene>
    <name evidence="2" type="ORF">SAMN05216429_10324</name>
</gene>
<dbReference type="AlphaFoldDB" id="A0A1I3RS69"/>
<feature type="transmembrane region" description="Helical" evidence="1">
    <location>
        <begin position="103"/>
        <end position="129"/>
    </location>
</feature>
<keyword evidence="1" id="KW-0812">Transmembrane</keyword>
<dbReference type="Proteomes" id="UP000199445">
    <property type="component" value="Unassembled WGS sequence"/>
</dbReference>
<dbReference type="PIRSF" id="PIRSF029543">
    <property type="entry name" value="UCP029543"/>
    <property type="match status" value="1"/>
</dbReference>
<keyword evidence="1" id="KW-0472">Membrane</keyword>
<name>A0A1I3RS69_9GAMM</name>
<proteinExistence type="predicted"/>
<evidence type="ECO:0000256" key="1">
    <source>
        <dbReference type="SAM" id="Phobius"/>
    </source>
</evidence>
<feature type="transmembrane region" description="Helical" evidence="1">
    <location>
        <begin position="12"/>
        <end position="29"/>
    </location>
</feature>
<dbReference type="InterPro" id="IPR016924">
    <property type="entry name" value="UCP029543"/>
</dbReference>
<dbReference type="OrthoDB" id="7013454at2"/>
<accession>A0A1I3RS69</accession>
<dbReference type="EMBL" id="FOSC01000003">
    <property type="protein sequence ID" value="SFJ48117.1"/>
    <property type="molecule type" value="Genomic_DNA"/>
</dbReference>
<reference evidence="2 3" key="1">
    <citation type="submission" date="2016-10" db="EMBL/GenBank/DDBJ databases">
        <authorList>
            <person name="de Groot N.N."/>
        </authorList>
    </citation>
    <scope>NUCLEOTIDE SEQUENCE [LARGE SCALE GENOMIC DNA]</scope>
    <source>
        <strain evidence="2 3">IBRC-M 10445</strain>
    </source>
</reference>
<sequence length="133" mass="14669">MSELRGCLKQISLVMIAVLAMATTFSSVANATMVSTGDMIQQEQTQLDRQQLLNMLEKQDVQDKLSELGVSKDTVAERIQNLTPAELAEFEQQLAQAPAGEGVVGIIVLFFLVFIVTDMLCATDLFPFVRCIR</sequence>
<dbReference type="NCBIfam" id="NF033919">
    <property type="entry name" value="PA2779_fam"/>
    <property type="match status" value="1"/>
</dbReference>
<evidence type="ECO:0000313" key="2">
    <source>
        <dbReference type="EMBL" id="SFJ48117.1"/>
    </source>
</evidence>